<evidence type="ECO:0000313" key="2">
    <source>
        <dbReference type="Proteomes" id="UP000004371"/>
    </source>
</evidence>
<comment type="caution">
    <text evidence="1">The sequence shown here is derived from an EMBL/GenBank/DDBJ whole genome shotgun (WGS) entry which is preliminary data.</text>
</comment>
<dbReference type="InterPro" id="IPR006330">
    <property type="entry name" value="Ado/ade_deaminase"/>
</dbReference>
<dbReference type="GO" id="GO:0006154">
    <property type="term" value="P:adenosine catabolic process"/>
    <property type="evidence" value="ECO:0007669"/>
    <property type="project" value="TreeGrafter"/>
</dbReference>
<dbReference type="SUPFAM" id="SSF51556">
    <property type="entry name" value="Metallo-dependent hydrolases"/>
    <property type="match status" value="1"/>
</dbReference>
<dbReference type="PANTHER" id="PTHR11409:SF43">
    <property type="entry name" value="ADENOSINE DEAMINASE"/>
    <property type="match status" value="1"/>
</dbReference>
<dbReference type="InterPro" id="IPR032466">
    <property type="entry name" value="Metal_Hydrolase"/>
</dbReference>
<evidence type="ECO:0000313" key="1">
    <source>
        <dbReference type="EMBL" id="EGA67696.1"/>
    </source>
</evidence>
<dbReference type="GO" id="GO:0046103">
    <property type="term" value="P:inosine biosynthetic process"/>
    <property type="evidence" value="ECO:0007669"/>
    <property type="project" value="TreeGrafter"/>
</dbReference>
<protein>
    <recommendedName>
        <fullName evidence="3">Adenosine deaminase</fullName>
    </recommendedName>
</protein>
<dbReference type="EMBL" id="AEVS01000005">
    <property type="protein sequence ID" value="EGA67696.1"/>
    <property type="molecule type" value="Genomic_DNA"/>
</dbReference>
<keyword evidence="2" id="KW-1185">Reference proteome</keyword>
<name>E8LNQ1_9VIBR</name>
<organism evidence="1 2">
    <name type="scientific">Vibrio brasiliensis LMG 20546</name>
    <dbReference type="NCBI Taxonomy" id="945543"/>
    <lineage>
        <taxon>Bacteria</taxon>
        <taxon>Pseudomonadati</taxon>
        <taxon>Pseudomonadota</taxon>
        <taxon>Gammaproteobacteria</taxon>
        <taxon>Vibrionales</taxon>
        <taxon>Vibrionaceae</taxon>
        <taxon>Vibrio</taxon>
        <taxon>Vibrio oreintalis group</taxon>
    </lineage>
</organism>
<dbReference type="NCBIfam" id="NF041744">
    <property type="entry name" value="RdrB"/>
    <property type="match status" value="1"/>
</dbReference>
<proteinExistence type="predicted"/>
<dbReference type="Proteomes" id="UP000004371">
    <property type="component" value="Unassembled WGS sequence"/>
</dbReference>
<dbReference type="STRING" id="945543.VIBR0546_04522"/>
<dbReference type="GO" id="GO:0005829">
    <property type="term" value="C:cytosol"/>
    <property type="evidence" value="ECO:0007669"/>
    <property type="project" value="TreeGrafter"/>
</dbReference>
<dbReference type="PANTHER" id="PTHR11409">
    <property type="entry name" value="ADENOSINE DEAMINASE"/>
    <property type="match status" value="1"/>
</dbReference>
<dbReference type="GO" id="GO:0004000">
    <property type="term" value="F:adenosine deaminase activity"/>
    <property type="evidence" value="ECO:0007669"/>
    <property type="project" value="TreeGrafter"/>
</dbReference>
<sequence length="846" mass="96592">MISNMLKISDSTAVYAAFLSSDRLVRDAKGRTRDRSGANNSLMQAVMDYEPYIQRKLRHDDVYAMLETHGLSGFSDDSLDECFSEVLSTIVGEYLQWQGNCFEVKPEMLSSWLELLSVLDSSWIIAQAYKELAENYQFNVHEISHCIEEYQCPFALPLNSTQAKFADNHVHLGGHGMLTPSLLSFCLYGESIDDKFHWPKRVEYSLVESGVFTKFELVGACKLNAECVGYSIFSESKLDNQKFNFEVLSATKRDTIDNPAQLLLIRSAKTELSSMKRWLLYTTAILLGSVDKMAVLNLIRLCNILRNYMVVSGVGLSEFVTTSRFRMRDTRAVQQQNSIIDGLEFDIEDNTAREFRVTPNAILAGKGDSLDPKQFAEGLKHLYLNSISENSHFVLHFTRSGKRSDKLQQKKRNTLIKQVEYLQDFSQSITFSEHDIVQSSSLKSKLVAGLDLRKAVRGYDVAGNENELPIEVFAPALRVLRESRYPTKGIKFNRIFKPFLTVHAGEDYSHLISGMRAIDESVVFCNFGSGDRIGHGLALGILPISWAKKQETAYISVGEHLDNLVWSYQKALLVVQSVPDMVGILQLLADKISFWCEYLYQESHSPKRLYDAWRLRRNCPVKVASYYATYGKDSVVPQHDSAFRGWIVDFRDDYDTYKKAKHVDLWKKYLYAQRDELFFKRREKIVTITCSSSNRGGAFGIEKNLAFDSISSVELDLYEAIQDLCIESYADKGVILEACPTSNIYIGRFKHYHEHPIYRWHPPEEAWLEKGGKFNKYGLRNGSVPVCINTDDSALMPTTIRNEYRVVKEAAICHFGVGVNKAEDWIDRIRQKGVEVFEENHLNWVN</sequence>
<gene>
    <name evidence="1" type="ORF">VIBR0546_04522</name>
</gene>
<dbReference type="AlphaFoldDB" id="E8LNQ1"/>
<dbReference type="Gene3D" id="3.20.20.140">
    <property type="entry name" value="Metal-dependent hydrolases"/>
    <property type="match status" value="2"/>
</dbReference>
<evidence type="ECO:0008006" key="3">
    <source>
        <dbReference type="Google" id="ProtNLM"/>
    </source>
</evidence>
<accession>E8LNQ1</accession>
<dbReference type="GO" id="GO:0043103">
    <property type="term" value="P:hypoxanthine salvage"/>
    <property type="evidence" value="ECO:0007669"/>
    <property type="project" value="TreeGrafter"/>
</dbReference>
<reference evidence="1 2" key="1">
    <citation type="journal article" date="2012" name="Int. J. Syst. Evol. Microbiol.">
        <title>Vibrio caribbeanicus sp. nov., isolated from the marine sponge Scleritoderma cyanea.</title>
        <authorList>
            <person name="Hoffmann M."/>
            <person name="Monday S.R."/>
            <person name="Allard M.W."/>
            <person name="Strain E.A."/>
            <person name="Whittaker P."/>
            <person name="Naum M."/>
            <person name="McCarthy P.J."/>
            <person name="Lopez J.V."/>
            <person name="Fischer M."/>
            <person name="Brown E.W."/>
        </authorList>
    </citation>
    <scope>NUCLEOTIDE SEQUENCE [LARGE SCALE GENOMIC DNA]</scope>
    <source>
        <strain evidence="1 2">LMG 20546</strain>
    </source>
</reference>
<dbReference type="eggNOG" id="COG1816">
    <property type="taxonomic scope" value="Bacteria"/>
</dbReference>